<dbReference type="Proteomes" id="UP000831701">
    <property type="component" value="Chromosome 22"/>
</dbReference>
<name>A0ACB8VFG4_9TELE</name>
<dbReference type="EMBL" id="CM041552">
    <property type="protein sequence ID" value="KAI3354356.1"/>
    <property type="molecule type" value="Genomic_DNA"/>
</dbReference>
<evidence type="ECO:0000313" key="2">
    <source>
        <dbReference type="Proteomes" id="UP000831701"/>
    </source>
</evidence>
<sequence>MGQEDRNPMLLQLLAQVLVMTWHYSVTGATQVTGEIGGNVTFHCPIDKDKEVKFFYLQKGDKFVNGFHKSANSKEIEPWNNTELSHNKTVVHMYKFECKYSKPEVTQQCSEKSCVVTCSAHGGYPDAKVTWSEAGHSCQMCKVVNSSEMEDPDTQTYNSSSMAHFNCSNGELKSLSCSVGNVTSNLFSVCTSETPSASYVIIAICVVVFITIMSEAEQSIKGVQRMLGRISLQFHLVMSPSTITSLSSFATRFVSFFAPTPPILSPLLIPEVLVQGFGVVEAPLPRPATQTTLHRHFMDLPAGVGEERRGARKETEQDEGGNEARRQERRKCWRKGGEERERRPMRLAPLFFLLDPALLVRGWSGKPNSRAWIGRLSSGRAK</sequence>
<proteinExistence type="predicted"/>
<gene>
    <name evidence="1" type="ORF">L3Q82_018883</name>
</gene>
<reference evidence="1" key="1">
    <citation type="submission" date="2022-04" db="EMBL/GenBank/DDBJ databases">
        <title>Jade perch genome.</title>
        <authorList>
            <person name="Chao B."/>
        </authorList>
    </citation>
    <scope>NUCLEOTIDE SEQUENCE</scope>
    <source>
        <strain evidence="1">CB-2022</strain>
    </source>
</reference>
<keyword evidence="2" id="KW-1185">Reference proteome</keyword>
<organism evidence="1 2">
    <name type="scientific">Scortum barcoo</name>
    <name type="common">barcoo grunter</name>
    <dbReference type="NCBI Taxonomy" id="214431"/>
    <lineage>
        <taxon>Eukaryota</taxon>
        <taxon>Metazoa</taxon>
        <taxon>Chordata</taxon>
        <taxon>Craniata</taxon>
        <taxon>Vertebrata</taxon>
        <taxon>Euteleostomi</taxon>
        <taxon>Actinopterygii</taxon>
        <taxon>Neopterygii</taxon>
        <taxon>Teleostei</taxon>
        <taxon>Neoteleostei</taxon>
        <taxon>Acanthomorphata</taxon>
        <taxon>Eupercaria</taxon>
        <taxon>Centrarchiformes</taxon>
        <taxon>Terapontoidei</taxon>
        <taxon>Terapontidae</taxon>
        <taxon>Scortum</taxon>
    </lineage>
</organism>
<accession>A0ACB8VFG4</accession>
<comment type="caution">
    <text evidence="1">The sequence shown here is derived from an EMBL/GenBank/DDBJ whole genome shotgun (WGS) entry which is preliminary data.</text>
</comment>
<evidence type="ECO:0000313" key="1">
    <source>
        <dbReference type="EMBL" id="KAI3354356.1"/>
    </source>
</evidence>
<protein>
    <submittedName>
        <fullName evidence="1">Uncharacterized protein</fullName>
    </submittedName>
</protein>